<dbReference type="Pfam" id="PF13679">
    <property type="entry name" value="Methyltransf_32"/>
    <property type="match status" value="1"/>
</dbReference>
<dbReference type="PANTHER" id="PTHR12496">
    <property type="entry name" value="CGI-41 METHYLTRANSFERASE"/>
    <property type="match status" value="1"/>
</dbReference>
<accession>A0A8W8HWG2</accession>
<dbReference type="InterPro" id="IPR052220">
    <property type="entry name" value="METTL25"/>
</dbReference>
<feature type="region of interest" description="Disordered" evidence="1">
    <location>
        <begin position="238"/>
        <end position="259"/>
    </location>
</feature>
<keyword evidence="4" id="KW-1185">Reference proteome</keyword>
<dbReference type="PANTHER" id="PTHR12496:SF0">
    <property type="entry name" value="METHYLTRANSFERASE DOMAIN-CONTAINING PROTEIN"/>
    <property type="match status" value="1"/>
</dbReference>
<evidence type="ECO:0000313" key="3">
    <source>
        <dbReference type="EnsemblMetazoa" id="G11367.2:cds"/>
    </source>
</evidence>
<name>A0A8W8HWG2_MAGGI</name>
<dbReference type="Proteomes" id="UP000005408">
    <property type="component" value="Unassembled WGS sequence"/>
</dbReference>
<reference evidence="3" key="1">
    <citation type="submission" date="2022-08" db="UniProtKB">
        <authorList>
            <consortium name="EnsemblMetazoa"/>
        </authorList>
    </citation>
    <scope>IDENTIFICATION</scope>
    <source>
        <strain evidence="3">05x7-T-G4-1.051#20</strain>
    </source>
</reference>
<evidence type="ECO:0000256" key="1">
    <source>
        <dbReference type="SAM" id="MobiDB-lite"/>
    </source>
</evidence>
<protein>
    <recommendedName>
        <fullName evidence="2">Methyltransferase domain-containing protein</fullName>
    </recommendedName>
</protein>
<organism evidence="3 4">
    <name type="scientific">Magallana gigas</name>
    <name type="common">Pacific oyster</name>
    <name type="synonym">Crassostrea gigas</name>
    <dbReference type="NCBI Taxonomy" id="29159"/>
    <lineage>
        <taxon>Eukaryota</taxon>
        <taxon>Metazoa</taxon>
        <taxon>Spiralia</taxon>
        <taxon>Lophotrochozoa</taxon>
        <taxon>Mollusca</taxon>
        <taxon>Bivalvia</taxon>
        <taxon>Autobranchia</taxon>
        <taxon>Pteriomorphia</taxon>
        <taxon>Ostreida</taxon>
        <taxon>Ostreoidea</taxon>
        <taxon>Ostreidae</taxon>
        <taxon>Magallana</taxon>
    </lineage>
</organism>
<sequence length="496" mass="56141">MRIQFLQRADRTREGNNPQDWKNVLTRLTTEELNSLPFGYSKEDWPESLKKFITTASEMALPRKISEENKSCCLDPQIKRGMNPKKQHEVSHMSALINDISVRTGCDVVIDVGSGLGYLGHVLTSVYGLKVIGLESKQSHTTGADKRLFSDTDDKIINVTFEMEDTPENRLEFKSLMKSCFQKFRKSECGKDMDCDGPKVSLSDSNLVNHSATNILTQQKNTESEQCDACLAESNQAPIQTDSDKKSNEQGDGPNTTLTGNDVTKSDVYRCLLIGLHCCGDLTPAMLRVYSEADFVRGLCCVSCCYHRMVSQEGTYPHFPMSKELDTVMSKNRLTPSAPFLRLGAQETGARWKTKSEESHQSHVKAVAYRSLLELYAHQENVEFSKLFRRIATAGDFENFDGYIEKTLSRCQFSSTHGKDSMRTKLKALYAEYHLYFQYVEVITVLQVIVQPLIERLIIQDRVLWLLENGHDSDMIPVFDDFISPRNIALCSNKLP</sequence>
<evidence type="ECO:0000259" key="2">
    <source>
        <dbReference type="Pfam" id="PF13679"/>
    </source>
</evidence>
<proteinExistence type="predicted"/>
<dbReference type="AlphaFoldDB" id="A0A8W8HWG2"/>
<dbReference type="EnsemblMetazoa" id="G11367.2">
    <property type="protein sequence ID" value="G11367.2:cds"/>
    <property type="gene ID" value="G11367"/>
</dbReference>
<dbReference type="InterPro" id="IPR025714">
    <property type="entry name" value="Methyltranfer_dom"/>
</dbReference>
<evidence type="ECO:0000313" key="4">
    <source>
        <dbReference type="Proteomes" id="UP000005408"/>
    </source>
</evidence>
<feature type="domain" description="Methyltransferase" evidence="2">
    <location>
        <begin position="85"/>
        <end position="310"/>
    </location>
</feature>